<dbReference type="Proteomes" id="UP000800039">
    <property type="component" value="Unassembled WGS sequence"/>
</dbReference>
<dbReference type="GeneID" id="63853751"/>
<proteinExistence type="predicted"/>
<reference evidence="1" key="1">
    <citation type="submission" date="2020-01" db="EMBL/GenBank/DDBJ databases">
        <authorList>
            <consortium name="DOE Joint Genome Institute"/>
            <person name="Haridas S."/>
            <person name="Albert R."/>
            <person name="Binder M."/>
            <person name="Bloem J."/>
            <person name="Labutti K."/>
            <person name="Salamov A."/>
            <person name="Andreopoulos B."/>
            <person name="Baker S.E."/>
            <person name="Barry K."/>
            <person name="Bills G."/>
            <person name="Bluhm B.H."/>
            <person name="Cannon C."/>
            <person name="Castanera R."/>
            <person name="Culley D.E."/>
            <person name="Daum C."/>
            <person name="Ezra D."/>
            <person name="Gonzalez J.B."/>
            <person name="Henrissat B."/>
            <person name="Kuo A."/>
            <person name="Liang C."/>
            <person name="Lipzen A."/>
            <person name="Lutzoni F."/>
            <person name="Magnuson J."/>
            <person name="Mondo S."/>
            <person name="Nolan M."/>
            <person name="Ohm R."/>
            <person name="Pangilinan J."/>
            <person name="Park H.-J."/>
            <person name="Ramirez L."/>
            <person name="Alfaro M."/>
            <person name="Sun H."/>
            <person name="Tritt A."/>
            <person name="Yoshinaga Y."/>
            <person name="Zwiers L.-H."/>
            <person name="Turgeon B.G."/>
            <person name="Goodwin S.B."/>
            <person name="Spatafora J.W."/>
            <person name="Crous P.W."/>
            <person name="Grigoriev I.V."/>
        </authorList>
    </citation>
    <scope>NUCLEOTIDE SEQUENCE</scope>
    <source>
        <strain evidence="1">CBS 394.84</strain>
    </source>
</reference>
<accession>A0A9P4GUR0</accession>
<dbReference type="OrthoDB" id="10515545at2759"/>
<keyword evidence="2" id="KW-1185">Reference proteome</keyword>
<protein>
    <submittedName>
        <fullName evidence="1">Uncharacterized protein</fullName>
    </submittedName>
</protein>
<organism evidence="1 2">
    <name type="scientific">Cucurbitaria berberidis CBS 394.84</name>
    <dbReference type="NCBI Taxonomy" id="1168544"/>
    <lineage>
        <taxon>Eukaryota</taxon>
        <taxon>Fungi</taxon>
        <taxon>Dikarya</taxon>
        <taxon>Ascomycota</taxon>
        <taxon>Pezizomycotina</taxon>
        <taxon>Dothideomycetes</taxon>
        <taxon>Pleosporomycetidae</taxon>
        <taxon>Pleosporales</taxon>
        <taxon>Pleosporineae</taxon>
        <taxon>Cucurbitariaceae</taxon>
        <taxon>Cucurbitaria</taxon>
    </lineage>
</organism>
<dbReference type="EMBL" id="ML976614">
    <property type="protein sequence ID" value="KAF1852182.1"/>
    <property type="molecule type" value="Genomic_DNA"/>
</dbReference>
<comment type="caution">
    <text evidence="1">The sequence shown here is derived from an EMBL/GenBank/DDBJ whole genome shotgun (WGS) entry which is preliminary data.</text>
</comment>
<gene>
    <name evidence="1" type="ORF">K460DRAFT_402171</name>
</gene>
<sequence>MTSRDVHHGGVYFSKEIPWQVRGDLYDVIAGLEDWSVVWQFAFARYSPPYPATGTEVYVTKMWHQENEPHLTVKLGYVCSDS</sequence>
<dbReference type="RefSeq" id="XP_040794745.1">
    <property type="nucleotide sequence ID" value="XM_040936501.1"/>
</dbReference>
<evidence type="ECO:0000313" key="2">
    <source>
        <dbReference type="Proteomes" id="UP000800039"/>
    </source>
</evidence>
<evidence type="ECO:0000313" key="1">
    <source>
        <dbReference type="EMBL" id="KAF1852182.1"/>
    </source>
</evidence>
<name>A0A9P4GUR0_9PLEO</name>
<dbReference type="AlphaFoldDB" id="A0A9P4GUR0"/>